<dbReference type="GeneID" id="30148050"/>
<name>A0A1E3QGX6_9ASCO</name>
<keyword evidence="2" id="KW-1133">Transmembrane helix</keyword>
<evidence type="ECO:0000256" key="2">
    <source>
        <dbReference type="SAM" id="Phobius"/>
    </source>
</evidence>
<organism evidence="3 4">
    <name type="scientific">Babjeviella inositovora NRRL Y-12698</name>
    <dbReference type="NCBI Taxonomy" id="984486"/>
    <lineage>
        <taxon>Eukaryota</taxon>
        <taxon>Fungi</taxon>
        <taxon>Dikarya</taxon>
        <taxon>Ascomycota</taxon>
        <taxon>Saccharomycotina</taxon>
        <taxon>Pichiomycetes</taxon>
        <taxon>Serinales incertae sedis</taxon>
        <taxon>Babjeviella</taxon>
    </lineage>
</organism>
<proteinExistence type="predicted"/>
<feature type="transmembrane region" description="Helical" evidence="2">
    <location>
        <begin position="427"/>
        <end position="449"/>
    </location>
</feature>
<evidence type="ECO:0000313" key="4">
    <source>
        <dbReference type="Proteomes" id="UP000094336"/>
    </source>
</evidence>
<evidence type="ECO:0000256" key="1">
    <source>
        <dbReference type="SAM" id="MobiDB-lite"/>
    </source>
</evidence>
<feature type="region of interest" description="Disordered" evidence="1">
    <location>
        <begin position="243"/>
        <end position="263"/>
    </location>
</feature>
<dbReference type="Proteomes" id="UP000094336">
    <property type="component" value="Unassembled WGS sequence"/>
</dbReference>
<keyword evidence="2" id="KW-0472">Membrane</keyword>
<gene>
    <name evidence="3" type="ORF">BABINDRAFT_163951</name>
</gene>
<dbReference type="Gene3D" id="3.30.40.10">
    <property type="entry name" value="Zinc/RING finger domain, C3HC4 (zinc finger)"/>
    <property type="match status" value="1"/>
</dbReference>
<dbReference type="EMBL" id="KV454445">
    <property type="protein sequence ID" value="ODQ76949.1"/>
    <property type="molecule type" value="Genomic_DNA"/>
</dbReference>
<sequence length="453" mass="53072">MNFQQLILLGFLATYSLTPNSSIFKLSWNDVRTLTAAYTPRVISHPQFSILCHALLSLLPLRFFATAFLLAYTFDTYMLRHLILRKVWLLTAEFSEIVAALELIDPSLPPLLAETYNYQKYIVVYDIDKHDKAKAEGNQVYYVDFPRVFCVRRMAEQALLNVSVKDECTKRLHEATAKAPWHLKDSSTQEAKPNLEPAELCAICFDDLVPEDHIIQLNLCCRKIFHANCFCYWLGILEMPVEPEPEPEPEVQEGTRTPPPQRGIRDFWNRLRQSITRLNDDLPRMVDDYLNVNPNERPRENERPGIWENLRRQPRRNLQRELVTQQRKIEVRQHTILYLVKKCPLCAHLYLLDANQFYNHQYAFYNKAASPWKEFLAQWQGQGKNMEWGGKHSMCFLFAHDFINQYLMNVSRDWAPGQTWMWLVPDWVAWNVVVVCICGWIMLVGVGLYRGSI</sequence>
<keyword evidence="4" id="KW-1185">Reference proteome</keyword>
<keyword evidence="2" id="KW-0812">Transmembrane</keyword>
<evidence type="ECO:0000313" key="3">
    <source>
        <dbReference type="EMBL" id="ODQ76949.1"/>
    </source>
</evidence>
<dbReference type="RefSeq" id="XP_018982277.1">
    <property type="nucleotide sequence ID" value="XM_019130197.1"/>
</dbReference>
<protein>
    <recommendedName>
        <fullName evidence="5">RING-type domain-containing protein</fullName>
    </recommendedName>
</protein>
<evidence type="ECO:0008006" key="5">
    <source>
        <dbReference type="Google" id="ProtNLM"/>
    </source>
</evidence>
<dbReference type="InterPro" id="IPR013083">
    <property type="entry name" value="Znf_RING/FYVE/PHD"/>
</dbReference>
<reference evidence="4" key="1">
    <citation type="submission" date="2016-05" db="EMBL/GenBank/DDBJ databases">
        <title>Comparative genomics of biotechnologically important yeasts.</title>
        <authorList>
            <consortium name="DOE Joint Genome Institute"/>
            <person name="Riley R."/>
            <person name="Haridas S."/>
            <person name="Wolfe K.H."/>
            <person name="Lopes M.R."/>
            <person name="Hittinger C.T."/>
            <person name="Goker M."/>
            <person name="Salamov A."/>
            <person name="Wisecaver J."/>
            <person name="Long T.M."/>
            <person name="Aerts A.L."/>
            <person name="Barry K."/>
            <person name="Choi C."/>
            <person name="Clum A."/>
            <person name="Coughlan A.Y."/>
            <person name="Deshpande S."/>
            <person name="Douglass A.P."/>
            <person name="Hanson S.J."/>
            <person name="Klenk H.-P."/>
            <person name="Labutti K."/>
            <person name="Lapidus A."/>
            <person name="Lindquist E."/>
            <person name="Lipzen A."/>
            <person name="Meier-Kolthoff J.P."/>
            <person name="Ohm R.A."/>
            <person name="Otillar R.P."/>
            <person name="Pangilinan J."/>
            <person name="Peng Y."/>
            <person name="Rokas A."/>
            <person name="Rosa C.A."/>
            <person name="Scheuner C."/>
            <person name="Sibirny A.A."/>
            <person name="Slot J.C."/>
            <person name="Stielow J.B."/>
            <person name="Sun H."/>
            <person name="Kurtzman C.P."/>
            <person name="Blackwell M."/>
            <person name="Grigoriev I.V."/>
            <person name="Jeffries T.W."/>
        </authorList>
    </citation>
    <scope>NUCLEOTIDE SEQUENCE [LARGE SCALE GENOMIC DNA]</scope>
    <source>
        <strain evidence="4">NRRL Y-12698</strain>
    </source>
</reference>
<dbReference type="AlphaFoldDB" id="A0A1E3QGX6"/>
<accession>A0A1E3QGX6</accession>